<sequence length="205" mass="21696">MYLLGHLGVGLLAFAPLAYHLCRTGRDRLACIGTATVLLLASSPDVDMYVPGIAHRGITHTVWAALLVGALLAFLGWRLHTDDSGQERAAGFASLLGITSVGSHLLGDVLTPMGIRPFAPLVETEYTLSLVAARNPEANLLLLVAGVLSVSPSFGRVWARAGYPLPSWPVRLPGGRADVASSGPDPVSEDRAPSTRQRLRDDDSP</sequence>
<gene>
    <name evidence="3" type="ORF">EGH23_09865</name>
</gene>
<comment type="caution">
    <text evidence="3">The sequence shown here is derived from an EMBL/GenBank/DDBJ whole genome shotgun (WGS) entry which is preliminary data.</text>
</comment>
<dbReference type="RefSeq" id="WP_220579823.1">
    <property type="nucleotide sequence ID" value="NZ_RKLT01000002.1"/>
</dbReference>
<feature type="compositionally biased region" description="Basic and acidic residues" evidence="1">
    <location>
        <begin position="188"/>
        <end position="205"/>
    </location>
</feature>
<evidence type="ECO:0000313" key="3">
    <source>
        <dbReference type="EMBL" id="MBX0295184.1"/>
    </source>
</evidence>
<dbReference type="Proteomes" id="UP001430455">
    <property type="component" value="Unassembled WGS sequence"/>
</dbReference>
<dbReference type="EMBL" id="RKLT01000002">
    <property type="protein sequence ID" value="MBX0295184.1"/>
    <property type="molecule type" value="Genomic_DNA"/>
</dbReference>
<evidence type="ECO:0000256" key="2">
    <source>
        <dbReference type="SAM" id="Phobius"/>
    </source>
</evidence>
<feature type="transmembrane region" description="Helical" evidence="2">
    <location>
        <begin position="58"/>
        <end position="77"/>
    </location>
</feature>
<keyword evidence="2" id="KW-0812">Transmembrane</keyword>
<reference evidence="3 4" key="1">
    <citation type="submission" date="2021-06" db="EMBL/GenBank/DDBJ databases">
        <title>Halomicroarcula sp. a new haloarchaeum isolated from saline soil.</title>
        <authorList>
            <person name="Duran-Viseras A."/>
            <person name="Sanchez-Porro C."/>
            <person name="Ventosa A."/>
        </authorList>
    </citation>
    <scope>NUCLEOTIDE SEQUENCE [LARGE SCALE GENOMIC DNA]</scope>
    <source>
        <strain evidence="3 4">F27</strain>
    </source>
</reference>
<name>A0AAW4PBC0_9EURY</name>
<protein>
    <submittedName>
        <fullName evidence="3">Metal-dependent hydrolase</fullName>
    </submittedName>
</protein>
<proteinExistence type="predicted"/>
<organism evidence="3 4">
    <name type="scientific">Haloarcula nitratireducens</name>
    <dbReference type="NCBI Taxonomy" id="2487749"/>
    <lineage>
        <taxon>Archaea</taxon>
        <taxon>Methanobacteriati</taxon>
        <taxon>Methanobacteriota</taxon>
        <taxon>Stenosarchaea group</taxon>
        <taxon>Halobacteria</taxon>
        <taxon>Halobacteriales</taxon>
        <taxon>Haloarculaceae</taxon>
        <taxon>Haloarcula</taxon>
    </lineage>
</organism>
<dbReference type="GO" id="GO:0016787">
    <property type="term" value="F:hydrolase activity"/>
    <property type="evidence" value="ECO:0007669"/>
    <property type="project" value="UniProtKB-KW"/>
</dbReference>
<feature type="region of interest" description="Disordered" evidence="1">
    <location>
        <begin position="174"/>
        <end position="205"/>
    </location>
</feature>
<evidence type="ECO:0000256" key="1">
    <source>
        <dbReference type="SAM" id="MobiDB-lite"/>
    </source>
</evidence>
<keyword evidence="3" id="KW-0378">Hydrolase</keyword>
<accession>A0AAW4PBC0</accession>
<dbReference type="Pfam" id="PF04307">
    <property type="entry name" value="YdjM"/>
    <property type="match status" value="1"/>
</dbReference>
<feature type="transmembrane region" description="Helical" evidence="2">
    <location>
        <begin position="6"/>
        <end position="22"/>
    </location>
</feature>
<keyword evidence="2" id="KW-0472">Membrane</keyword>
<keyword evidence="2" id="KW-1133">Transmembrane helix</keyword>
<dbReference type="AlphaFoldDB" id="A0AAW4PBC0"/>
<keyword evidence="4" id="KW-1185">Reference proteome</keyword>
<evidence type="ECO:0000313" key="4">
    <source>
        <dbReference type="Proteomes" id="UP001430455"/>
    </source>
</evidence>
<dbReference type="InterPro" id="IPR007404">
    <property type="entry name" value="YdjM-like"/>
</dbReference>